<dbReference type="AlphaFoldDB" id="A0A7J7JLH9"/>
<sequence>MLTRSTRYDSTYLYTLQLMEQIQVNNGSSKTMEDRLRAKISELEVKVHEARDELEQANRTASKSSVMHLEIADFERTVSNLQSEVKEKEESVSNLQQRVGAPEE</sequence>
<keyword evidence="3" id="KW-1185">Reference proteome</keyword>
<evidence type="ECO:0000313" key="2">
    <source>
        <dbReference type="EMBL" id="KAF6026228.1"/>
    </source>
</evidence>
<feature type="region of interest" description="Disordered" evidence="1">
    <location>
        <begin position="82"/>
        <end position="104"/>
    </location>
</feature>
<evidence type="ECO:0000313" key="3">
    <source>
        <dbReference type="Proteomes" id="UP000593567"/>
    </source>
</evidence>
<dbReference type="OrthoDB" id="1926336at2759"/>
<reference evidence="2" key="1">
    <citation type="submission" date="2020-06" db="EMBL/GenBank/DDBJ databases">
        <title>Draft genome of Bugula neritina, a colonial animal packing powerful symbionts and potential medicines.</title>
        <authorList>
            <person name="Rayko M."/>
        </authorList>
    </citation>
    <scope>NUCLEOTIDE SEQUENCE [LARGE SCALE GENOMIC DNA]</scope>
    <source>
        <strain evidence="2">Kwan_BN1</strain>
    </source>
</reference>
<protein>
    <submittedName>
        <fullName evidence="2">Uncharacterized protein</fullName>
    </submittedName>
</protein>
<proteinExistence type="predicted"/>
<dbReference type="EMBL" id="VXIV02002320">
    <property type="protein sequence ID" value="KAF6026228.1"/>
    <property type="molecule type" value="Genomic_DNA"/>
</dbReference>
<accession>A0A7J7JLH9</accession>
<evidence type="ECO:0000256" key="1">
    <source>
        <dbReference type="SAM" id="MobiDB-lite"/>
    </source>
</evidence>
<organism evidence="2 3">
    <name type="scientific">Bugula neritina</name>
    <name type="common">Brown bryozoan</name>
    <name type="synonym">Sertularia neritina</name>
    <dbReference type="NCBI Taxonomy" id="10212"/>
    <lineage>
        <taxon>Eukaryota</taxon>
        <taxon>Metazoa</taxon>
        <taxon>Spiralia</taxon>
        <taxon>Lophotrochozoa</taxon>
        <taxon>Bryozoa</taxon>
        <taxon>Gymnolaemata</taxon>
        <taxon>Cheilostomatida</taxon>
        <taxon>Flustrina</taxon>
        <taxon>Buguloidea</taxon>
        <taxon>Bugulidae</taxon>
        <taxon>Bugula</taxon>
    </lineage>
</organism>
<comment type="caution">
    <text evidence="2">The sequence shown here is derived from an EMBL/GenBank/DDBJ whole genome shotgun (WGS) entry which is preliminary data.</text>
</comment>
<dbReference type="Proteomes" id="UP000593567">
    <property type="component" value="Unassembled WGS sequence"/>
</dbReference>
<gene>
    <name evidence="2" type="ORF">EB796_015473</name>
</gene>
<name>A0A7J7JLH9_BUGNE</name>